<dbReference type="Gene3D" id="3.30.460.10">
    <property type="entry name" value="Beta Polymerase, domain 2"/>
    <property type="match status" value="1"/>
</dbReference>
<dbReference type="InterPro" id="IPR016181">
    <property type="entry name" value="Acyl_CoA_acyltransferase"/>
</dbReference>
<dbReference type="PANTHER" id="PTHR43792">
    <property type="entry name" value="GNAT FAMILY, PUTATIVE (AFU_ORTHOLOGUE AFUA_3G00765)-RELATED-RELATED"/>
    <property type="match status" value="1"/>
</dbReference>
<feature type="domain" description="N-acetyltransferase" evidence="2">
    <location>
        <begin position="19"/>
        <end position="162"/>
    </location>
</feature>
<dbReference type="CDD" id="cd05403">
    <property type="entry name" value="NT_KNTase_like"/>
    <property type="match status" value="1"/>
</dbReference>
<name>A0A9D1I8N0_9CLOT</name>
<dbReference type="InterPro" id="IPR000182">
    <property type="entry name" value="GNAT_dom"/>
</dbReference>
<dbReference type="InterPro" id="IPR002934">
    <property type="entry name" value="Polymerase_NTP_transf_dom"/>
</dbReference>
<organism evidence="3 4">
    <name type="scientific">Candidatus Egerieisoma faecipullorum</name>
    <dbReference type="NCBI Taxonomy" id="2840963"/>
    <lineage>
        <taxon>Bacteria</taxon>
        <taxon>Bacillati</taxon>
        <taxon>Bacillota</taxon>
        <taxon>Clostridia</taxon>
        <taxon>Eubacteriales</taxon>
        <taxon>Clostridiaceae</taxon>
        <taxon>Clostridiaceae incertae sedis</taxon>
        <taxon>Candidatus Egerieisoma</taxon>
    </lineage>
</organism>
<proteinExistence type="predicted"/>
<keyword evidence="1" id="KW-0808">Transferase</keyword>
<dbReference type="Pfam" id="PF13302">
    <property type="entry name" value="Acetyltransf_3"/>
    <property type="match status" value="1"/>
</dbReference>
<dbReference type="AlphaFoldDB" id="A0A9D1I8N0"/>
<dbReference type="InterPro" id="IPR025184">
    <property type="entry name" value="AadA_C"/>
</dbReference>
<comment type="caution">
    <text evidence="3">The sequence shown here is derived from an EMBL/GenBank/DDBJ whole genome shotgun (WGS) entry which is preliminary data.</text>
</comment>
<dbReference type="Pfam" id="PF01909">
    <property type="entry name" value="NTP_transf_2"/>
    <property type="match status" value="1"/>
</dbReference>
<dbReference type="InterPro" id="IPR051531">
    <property type="entry name" value="N-acetyltransferase"/>
</dbReference>
<dbReference type="InterPro" id="IPR043519">
    <property type="entry name" value="NT_sf"/>
</dbReference>
<dbReference type="GO" id="GO:0016747">
    <property type="term" value="F:acyltransferase activity, transferring groups other than amino-acyl groups"/>
    <property type="evidence" value="ECO:0007669"/>
    <property type="project" value="InterPro"/>
</dbReference>
<accession>A0A9D1I8N0</accession>
<dbReference type="EMBL" id="DVMM01000030">
    <property type="protein sequence ID" value="HIU28965.1"/>
    <property type="molecule type" value="Genomic_DNA"/>
</dbReference>
<dbReference type="GO" id="GO:0016779">
    <property type="term" value="F:nucleotidyltransferase activity"/>
    <property type="evidence" value="ECO:0007669"/>
    <property type="project" value="InterPro"/>
</dbReference>
<dbReference type="PROSITE" id="PS51186">
    <property type="entry name" value="GNAT"/>
    <property type="match status" value="1"/>
</dbReference>
<dbReference type="Gene3D" id="3.40.630.30">
    <property type="match status" value="1"/>
</dbReference>
<evidence type="ECO:0000313" key="4">
    <source>
        <dbReference type="Proteomes" id="UP000824089"/>
    </source>
</evidence>
<evidence type="ECO:0000256" key="1">
    <source>
        <dbReference type="ARBA" id="ARBA00022679"/>
    </source>
</evidence>
<reference evidence="3" key="1">
    <citation type="submission" date="2020-10" db="EMBL/GenBank/DDBJ databases">
        <authorList>
            <person name="Gilroy R."/>
        </authorList>
    </citation>
    <scope>NUCLEOTIDE SEQUENCE</scope>
    <source>
        <strain evidence="3">CHK195-4489</strain>
    </source>
</reference>
<gene>
    <name evidence="3" type="ORF">IAD50_01560</name>
</gene>
<dbReference type="SUPFAM" id="SSF81301">
    <property type="entry name" value="Nucleotidyltransferase"/>
    <property type="match status" value="1"/>
</dbReference>
<reference evidence="3" key="2">
    <citation type="journal article" date="2021" name="PeerJ">
        <title>Extensive microbial diversity within the chicken gut microbiome revealed by metagenomics and culture.</title>
        <authorList>
            <person name="Gilroy R."/>
            <person name="Ravi A."/>
            <person name="Getino M."/>
            <person name="Pursley I."/>
            <person name="Horton D.L."/>
            <person name="Alikhan N.F."/>
            <person name="Baker D."/>
            <person name="Gharbi K."/>
            <person name="Hall N."/>
            <person name="Watson M."/>
            <person name="Adriaenssens E.M."/>
            <person name="Foster-Nyarko E."/>
            <person name="Jarju S."/>
            <person name="Secka A."/>
            <person name="Antonio M."/>
            <person name="Oren A."/>
            <person name="Chaudhuri R.R."/>
            <person name="La Ragione R."/>
            <person name="Hildebrand F."/>
            <person name="Pallen M.J."/>
        </authorList>
    </citation>
    <scope>NUCLEOTIDE SEQUENCE</scope>
    <source>
        <strain evidence="3">CHK195-4489</strain>
    </source>
</reference>
<protein>
    <submittedName>
        <fullName evidence="3">GNAT family N-acetyltransferase</fullName>
    </submittedName>
</protein>
<evidence type="ECO:0000313" key="3">
    <source>
        <dbReference type="EMBL" id="HIU28965.1"/>
    </source>
</evidence>
<sequence>MDRVSLHIPTEAELEYRRYLIADEDTMAYNLGYGDHGGCTYHQSPEQIQQWYKQWNKDNRRFYAYIVRTEDRVYIGEVNARRSNDAEWYEMGIIVESKYRGRGYAVEALKLLLKYAFDTLGAEAVHNDFEEARAAAVKTHLAAGFSKYKRHNGNIELLITKEQFERQNAIGRIASSIRRVLSDSPVSIYLYGSVVLEDFRLGWSDIDILCLTEKPIPRQQADELVLLRQKLLKEEPDNRYYRLFEGGMLTLNAFLNQIPDCVVYWGTSGQRIADRYHFDSFSMAGLIKNGKLICGDDVRRFMKMPSYEMLYQDVKKHYETIKKHAITVSRSIKSYGWLLDIARCIYTLRTGAVTAKTAAGEWALKNDISPVREALETAVMIRKEPLKFMNDEHILNGTLLLGEKIQMFADVLEAELQENLRNAVY</sequence>
<dbReference type="SUPFAM" id="SSF55729">
    <property type="entry name" value="Acyl-CoA N-acyltransferases (Nat)"/>
    <property type="match status" value="1"/>
</dbReference>
<dbReference type="Pfam" id="PF13427">
    <property type="entry name" value="AadA_C"/>
    <property type="match status" value="1"/>
</dbReference>
<dbReference type="Proteomes" id="UP000824089">
    <property type="component" value="Unassembled WGS sequence"/>
</dbReference>
<evidence type="ECO:0000259" key="2">
    <source>
        <dbReference type="PROSITE" id="PS51186"/>
    </source>
</evidence>